<name>A0A5E4M941_9HEMI</name>
<keyword evidence="2" id="KW-1185">Reference proteome</keyword>
<keyword evidence="1" id="KW-0255">Endonuclease</keyword>
<dbReference type="GO" id="GO:0004519">
    <property type="term" value="F:endonuclease activity"/>
    <property type="evidence" value="ECO:0007669"/>
    <property type="project" value="UniProtKB-KW"/>
</dbReference>
<keyword evidence="1" id="KW-0269">Exonuclease</keyword>
<dbReference type="Proteomes" id="UP000325440">
    <property type="component" value="Unassembled WGS sequence"/>
</dbReference>
<dbReference type="EMBL" id="CABPRJ010000096">
    <property type="protein sequence ID" value="VVC27358.1"/>
    <property type="molecule type" value="Genomic_DNA"/>
</dbReference>
<accession>A0A5E4M941</accession>
<proteinExistence type="predicted"/>
<reference evidence="1 2" key="1">
    <citation type="submission" date="2019-08" db="EMBL/GenBank/DDBJ databases">
        <authorList>
            <person name="Alioto T."/>
            <person name="Alioto T."/>
            <person name="Gomez Garrido J."/>
        </authorList>
    </citation>
    <scope>NUCLEOTIDE SEQUENCE [LARGE SCALE GENOMIC DNA]</scope>
</reference>
<dbReference type="PANTHER" id="PTHR23227">
    <property type="entry name" value="BUCENTAUR RELATED"/>
    <property type="match status" value="1"/>
</dbReference>
<protein>
    <submittedName>
        <fullName evidence="1">Endonuclease/exonuclease/phosphatase</fullName>
    </submittedName>
</protein>
<keyword evidence="1" id="KW-0378">Hydrolase</keyword>
<dbReference type="Gene3D" id="3.60.10.10">
    <property type="entry name" value="Endonuclease/exonuclease/phosphatase"/>
    <property type="match status" value="1"/>
</dbReference>
<evidence type="ECO:0000313" key="2">
    <source>
        <dbReference type="Proteomes" id="UP000325440"/>
    </source>
</evidence>
<keyword evidence="1" id="KW-0540">Nuclease</keyword>
<gene>
    <name evidence="1" type="ORF">CINCED_3A021546</name>
</gene>
<dbReference type="GO" id="GO:0004527">
    <property type="term" value="F:exonuclease activity"/>
    <property type="evidence" value="ECO:0007669"/>
    <property type="project" value="UniProtKB-KW"/>
</dbReference>
<dbReference type="AlphaFoldDB" id="A0A5E4M941"/>
<dbReference type="InterPro" id="IPR027124">
    <property type="entry name" value="Swc5/CFDP1/2"/>
</dbReference>
<organism evidence="1 2">
    <name type="scientific">Cinara cedri</name>
    <dbReference type="NCBI Taxonomy" id="506608"/>
    <lineage>
        <taxon>Eukaryota</taxon>
        <taxon>Metazoa</taxon>
        <taxon>Ecdysozoa</taxon>
        <taxon>Arthropoda</taxon>
        <taxon>Hexapoda</taxon>
        <taxon>Insecta</taxon>
        <taxon>Pterygota</taxon>
        <taxon>Neoptera</taxon>
        <taxon>Paraneoptera</taxon>
        <taxon>Hemiptera</taxon>
        <taxon>Sternorrhyncha</taxon>
        <taxon>Aphidomorpha</taxon>
        <taxon>Aphidoidea</taxon>
        <taxon>Aphididae</taxon>
        <taxon>Lachninae</taxon>
        <taxon>Cinara</taxon>
    </lineage>
</organism>
<dbReference type="SUPFAM" id="SSF56219">
    <property type="entry name" value="DNase I-like"/>
    <property type="match status" value="1"/>
</dbReference>
<dbReference type="PANTHER" id="PTHR23227:SF67">
    <property type="entry name" value="CRANIOFACIAL DEVELOPMENT PROTEIN 2-LIKE"/>
    <property type="match status" value="1"/>
</dbReference>
<sequence>MNLILINGYAPTEDKQQDEKEAFYEDLNTIFESIAKSQLKIILGDFNAKIGKEEMYRPTIGKESLHTHSNGNGNRLINFAISKGLRISSCVSHTKTSIKKHGSHPE</sequence>
<evidence type="ECO:0000313" key="1">
    <source>
        <dbReference type="EMBL" id="VVC27358.1"/>
    </source>
</evidence>
<feature type="non-terminal residue" evidence="1">
    <location>
        <position position="106"/>
    </location>
</feature>
<dbReference type="OrthoDB" id="6626180at2759"/>
<dbReference type="InterPro" id="IPR036691">
    <property type="entry name" value="Endo/exonu/phosph_ase_sf"/>
</dbReference>